<dbReference type="OMA" id="GARAMKI"/>
<sequence length="319" mass="35405">MITHWAKARLEKLGATCSLEDIGKQTIDGKEIPLPPVLFGQLGNDKTKKTVLVYGHLDVQPAAKEDGWATEPFTLTEKDDKLFGRGASDDKGPVLCWLHAIEMLQKHKIELPINVKFCFEAMEESGSLGLEELLIKNKDKFLADVDFTCISDSYWLGTTKPCLTHGLRGICSFAVEVTGIQQDLHSGVFGGVVHEPLSDLIWVMSQLTSVENRILIPELFRPRLGHDALPWMADINDENFRAGARAMKLVHNVDPDYIREGCSIPITLTFQELTGKSVLLLPLGAADDMAHSQNEKINKVNYLQGVKTLLAYLLELGKV</sequence>
<accession>A0A0N4YQQ2</accession>
<dbReference type="InterPro" id="IPR051458">
    <property type="entry name" value="Cyt/Met_Dipeptidase"/>
</dbReference>
<evidence type="ECO:0000313" key="6">
    <source>
        <dbReference type="WBParaSite" id="NBR_0001957401-mRNA-1"/>
    </source>
</evidence>
<name>A0A0N4YQQ2_NIPBR</name>
<dbReference type="InterPro" id="IPR001261">
    <property type="entry name" value="ArgE/DapE_CS"/>
</dbReference>
<dbReference type="Gene3D" id="3.40.630.10">
    <property type="entry name" value="Zn peptidases"/>
    <property type="match status" value="2"/>
</dbReference>
<reference evidence="6" key="1">
    <citation type="submission" date="2017-02" db="UniProtKB">
        <authorList>
            <consortium name="WormBaseParasite"/>
        </authorList>
    </citation>
    <scope>IDENTIFICATION</scope>
</reference>
<dbReference type="EMBL" id="UYSL01024293">
    <property type="protein sequence ID" value="VDL83309.1"/>
    <property type="molecule type" value="Genomic_DNA"/>
</dbReference>
<evidence type="ECO:0000313" key="5">
    <source>
        <dbReference type="Proteomes" id="UP000271162"/>
    </source>
</evidence>
<proteinExistence type="predicted"/>
<dbReference type="SUPFAM" id="SSF53187">
    <property type="entry name" value="Zn-dependent exopeptidases"/>
    <property type="match status" value="1"/>
</dbReference>
<evidence type="ECO:0000256" key="2">
    <source>
        <dbReference type="ARBA" id="ARBA00022723"/>
    </source>
</evidence>
<dbReference type="PANTHER" id="PTHR43270">
    <property type="entry name" value="BETA-ALA-HIS DIPEPTIDASE"/>
    <property type="match status" value="1"/>
</dbReference>
<evidence type="ECO:0000256" key="1">
    <source>
        <dbReference type="ARBA" id="ARBA00022670"/>
    </source>
</evidence>
<dbReference type="InterPro" id="IPR002933">
    <property type="entry name" value="Peptidase_M20"/>
</dbReference>
<evidence type="ECO:0000256" key="3">
    <source>
        <dbReference type="ARBA" id="ARBA00022801"/>
    </source>
</evidence>
<dbReference type="PANTHER" id="PTHR43270:SF4">
    <property type="entry name" value="CARNOSINE DIPEPTIDASE 2, ISOFORM A"/>
    <property type="match status" value="1"/>
</dbReference>
<keyword evidence="1" id="KW-0645">Protease</keyword>
<dbReference type="AlphaFoldDB" id="A0A0N4YQQ2"/>
<organism evidence="6">
    <name type="scientific">Nippostrongylus brasiliensis</name>
    <name type="common">Rat hookworm</name>
    <dbReference type="NCBI Taxonomy" id="27835"/>
    <lineage>
        <taxon>Eukaryota</taxon>
        <taxon>Metazoa</taxon>
        <taxon>Ecdysozoa</taxon>
        <taxon>Nematoda</taxon>
        <taxon>Chromadorea</taxon>
        <taxon>Rhabditida</taxon>
        <taxon>Rhabditina</taxon>
        <taxon>Rhabditomorpha</taxon>
        <taxon>Strongyloidea</taxon>
        <taxon>Heligmosomidae</taxon>
        <taxon>Nippostrongylus</taxon>
    </lineage>
</organism>
<dbReference type="GO" id="GO:0008233">
    <property type="term" value="F:peptidase activity"/>
    <property type="evidence" value="ECO:0007669"/>
    <property type="project" value="UniProtKB-KW"/>
</dbReference>
<dbReference type="Proteomes" id="UP000271162">
    <property type="component" value="Unassembled WGS sequence"/>
</dbReference>
<dbReference type="STRING" id="27835.A0A0N4YQQ2"/>
<dbReference type="GO" id="GO:0046872">
    <property type="term" value="F:metal ion binding"/>
    <property type="evidence" value="ECO:0007669"/>
    <property type="project" value="UniProtKB-KW"/>
</dbReference>
<protein>
    <submittedName>
        <fullName evidence="6">M20_dimer domain-containing protein</fullName>
    </submittedName>
</protein>
<reference evidence="4 5" key="2">
    <citation type="submission" date="2018-11" db="EMBL/GenBank/DDBJ databases">
        <authorList>
            <consortium name="Pathogen Informatics"/>
        </authorList>
    </citation>
    <scope>NUCLEOTIDE SEQUENCE [LARGE SCALE GENOMIC DNA]</scope>
</reference>
<evidence type="ECO:0000313" key="4">
    <source>
        <dbReference type="EMBL" id="VDL83309.1"/>
    </source>
</evidence>
<dbReference type="PROSITE" id="PS00759">
    <property type="entry name" value="ARGE_DAPE_CPG2_2"/>
    <property type="match status" value="1"/>
</dbReference>
<keyword evidence="3" id="KW-0378">Hydrolase</keyword>
<dbReference type="GO" id="GO:0006508">
    <property type="term" value="P:proteolysis"/>
    <property type="evidence" value="ECO:0007669"/>
    <property type="project" value="UniProtKB-KW"/>
</dbReference>
<keyword evidence="2" id="KW-0479">Metal-binding</keyword>
<gene>
    <name evidence="4" type="ORF">NBR_LOCUS19575</name>
</gene>
<keyword evidence="5" id="KW-1185">Reference proteome</keyword>
<dbReference type="Pfam" id="PF01546">
    <property type="entry name" value="Peptidase_M20"/>
    <property type="match status" value="1"/>
</dbReference>
<dbReference type="WBParaSite" id="NBR_0001957401-mRNA-1">
    <property type="protein sequence ID" value="NBR_0001957401-mRNA-1"/>
    <property type="gene ID" value="NBR_0001957401"/>
</dbReference>